<dbReference type="InterPro" id="IPR037045">
    <property type="entry name" value="S8pro/Inhibitor_I9_sf"/>
</dbReference>
<keyword evidence="1" id="KW-0732">Signal</keyword>
<evidence type="ECO:0000313" key="6">
    <source>
        <dbReference type="Proteomes" id="UP000507245"/>
    </source>
</evidence>
<feature type="chain" id="PRO_5036388623" description="Inhibitor I9 domain-containing protein" evidence="1">
    <location>
        <begin position="27"/>
        <end position="88"/>
    </location>
</feature>
<dbReference type="InterPro" id="IPR010259">
    <property type="entry name" value="S8pro/Inhibitor_I9"/>
</dbReference>
<dbReference type="Gene3D" id="3.30.70.80">
    <property type="entry name" value="Peptidase S8 propeptide/proteinase inhibitor I9"/>
    <property type="match status" value="1"/>
</dbReference>
<evidence type="ECO:0000256" key="1">
    <source>
        <dbReference type="SAM" id="SignalP"/>
    </source>
</evidence>
<organism evidence="4 6">
    <name type="scientific">Prunus armeniaca</name>
    <name type="common">Apricot</name>
    <name type="synonym">Armeniaca vulgaris</name>
    <dbReference type="NCBI Taxonomy" id="36596"/>
    <lineage>
        <taxon>Eukaryota</taxon>
        <taxon>Viridiplantae</taxon>
        <taxon>Streptophyta</taxon>
        <taxon>Embryophyta</taxon>
        <taxon>Tracheophyta</taxon>
        <taxon>Spermatophyta</taxon>
        <taxon>Magnoliopsida</taxon>
        <taxon>eudicotyledons</taxon>
        <taxon>Gunneridae</taxon>
        <taxon>Pentapetalae</taxon>
        <taxon>rosids</taxon>
        <taxon>fabids</taxon>
        <taxon>Rosales</taxon>
        <taxon>Rosaceae</taxon>
        <taxon>Amygdaloideae</taxon>
        <taxon>Amygdaleae</taxon>
        <taxon>Prunus</taxon>
    </lineage>
</organism>
<proteinExistence type="predicted"/>
<reference evidence="4 5" key="2">
    <citation type="submission" date="2020-05" db="EMBL/GenBank/DDBJ databases">
        <authorList>
            <person name="Campoy J."/>
            <person name="Schneeberger K."/>
            <person name="Spophaly S."/>
        </authorList>
    </citation>
    <scope>NUCLEOTIDE SEQUENCE [LARGE SCALE GENOMIC DNA]</scope>
    <source>
        <strain evidence="4">PruArmRojPasFocal</strain>
    </source>
</reference>
<dbReference type="EMBL" id="CAEKKB010000002">
    <property type="protein sequence ID" value="CAB4298859.1"/>
    <property type="molecule type" value="Genomic_DNA"/>
</dbReference>
<evidence type="ECO:0000313" key="4">
    <source>
        <dbReference type="EMBL" id="CAB4298859.1"/>
    </source>
</evidence>
<dbReference type="Proteomes" id="UP000507222">
    <property type="component" value="Unassembled WGS sequence"/>
</dbReference>
<feature type="domain" description="Inhibitor I9" evidence="2">
    <location>
        <begin position="35"/>
        <end position="88"/>
    </location>
</feature>
<name>A0A6J5WBB0_PRUAR</name>
<feature type="signal peptide" evidence="1">
    <location>
        <begin position="1"/>
        <end position="26"/>
    </location>
</feature>
<evidence type="ECO:0000313" key="5">
    <source>
        <dbReference type="Proteomes" id="UP000507222"/>
    </source>
</evidence>
<evidence type="ECO:0000259" key="2">
    <source>
        <dbReference type="Pfam" id="PF05922"/>
    </source>
</evidence>
<dbReference type="Proteomes" id="UP000507245">
    <property type="component" value="Unassembled WGS sequence"/>
</dbReference>
<dbReference type="OrthoDB" id="2014869at2759"/>
<accession>A0A6J5WBB0</accession>
<dbReference type="Pfam" id="PF05922">
    <property type="entry name" value="Inhibitor_I9"/>
    <property type="match status" value="1"/>
</dbReference>
<protein>
    <recommendedName>
        <fullName evidence="2">Inhibitor I9 domain-containing protein</fullName>
    </recommendedName>
</protein>
<sequence>MAKHRALLFPYVFSILILTMSLLCKAVDDEDRKPYIFYLGSLPNDEAFSPLSHQIGILERVVESTSASNFLIRSYNRSFNGFAAKLTD</sequence>
<keyword evidence="6" id="KW-1185">Reference proteome</keyword>
<evidence type="ECO:0000313" key="3">
    <source>
        <dbReference type="EMBL" id="CAB4268469.1"/>
    </source>
</evidence>
<dbReference type="AlphaFoldDB" id="A0A6J5WBB0"/>
<reference evidence="6" key="1">
    <citation type="journal article" date="2020" name="Genome Biol.">
        <title>Gamete binning: chromosome-level and haplotype-resolved genome assembly enabled by high-throughput single-cell sequencing of gamete genomes.</title>
        <authorList>
            <person name="Campoy J.A."/>
            <person name="Sun H."/>
            <person name="Goel M."/>
            <person name="Jiao W.-B."/>
            <person name="Folz-Donahue K."/>
            <person name="Wang N."/>
            <person name="Rubio M."/>
            <person name="Liu C."/>
            <person name="Kukat C."/>
            <person name="Ruiz D."/>
            <person name="Huettel B."/>
            <person name="Schneeberger K."/>
        </authorList>
    </citation>
    <scope>NUCLEOTIDE SEQUENCE [LARGE SCALE GENOMIC DNA]</scope>
    <source>
        <strain evidence="6">cv. Rojo Pasion</strain>
    </source>
</reference>
<gene>
    <name evidence="3" type="ORF">CURHAP_LOCUS12050</name>
    <name evidence="4" type="ORF">ORAREDHAP_LOCUS11709</name>
</gene>
<dbReference type="EMBL" id="CAEKDK010000002">
    <property type="protein sequence ID" value="CAB4268469.1"/>
    <property type="molecule type" value="Genomic_DNA"/>
</dbReference>